<feature type="domain" description="Amidase" evidence="1">
    <location>
        <begin position="23"/>
        <end position="443"/>
    </location>
</feature>
<keyword evidence="3" id="KW-1185">Reference proteome</keyword>
<comment type="caution">
    <text evidence="2">The sequence shown here is derived from an EMBL/GenBank/DDBJ whole genome shotgun (WGS) entry which is preliminary data.</text>
</comment>
<dbReference type="RefSeq" id="WP_142036492.1">
    <property type="nucleotide sequence ID" value="NZ_JBHTGS010000001.1"/>
</dbReference>
<dbReference type="PANTHER" id="PTHR11895:SF176">
    <property type="entry name" value="AMIDASE AMID-RELATED"/>
    <property type="match status" value="1"/>
</dbReference>
<proteinExistence type="predicted"/>
<dbReference type="Pfam" id="PF01425">
    <property type="entry name" value="Amidase"/>
    <property type="match status" value="1"/>
</dbReference>
<sequence>MHYRQLHELSALIADGDLTSTQITESVLARISRIDAHLGAFSAVLADSALAEAAQRDTERRNGRSRGPLHGVPVAVKDLYEVAGTPATAGTIALADQIATADSTAVERLRAAGAVIVGKLKMSEGAFAAHHPELGTPLNPWGEQLWTGASSSGNAAAVAAGLCYASLGSDTGGSIRFPSAATGTTGIKPTWGRVSRAGMVEFAGSLDCPGPMARSVRDCAVVYDQISGPDPRDPVTSARPRPNLTAACDRAEQVAAGARIGIDPAFMEVCDAQTRATLAEAVAVLGDLGATIVEVTLPSVLDSVADWTPACAVEAAIVHRRAYEAAPEKYGDQLRELIADGLAMPASRYHGILRRREEFTGRMRAALAGVDALVLQVTGTAAPTAQHLEQIGVGPIWRDTIMLATCPINTAGLPAVTLPGAPTPEGDPVGFQLVGLHDTEETLVSLAQAIQNRTDHHRRHPAAHP</sequence>
<dbReference type="PROSITE" id="PS00571">
    <property type="entry name" value="AMIDASES"/>
    <property type="match status" value="1"/>
</dbReference>
<evidence type="ECO:0000313" key="3">
    <source>
        <dbReference type="Proteomes" id="UP000317043"/>
    </source>
</evidence>
<evidence type="ECO:0000313" key="2">
    <source>
        <dbReference type="EMBL" id="TQL75898.1"/>
    </source>
</evidence>
<evidence type="ECO:0000259" key="1">
    <source>
        <dbReference type="Pfam" id="PF01425"/>
    </source>
</evidence>
<reference evidence="2 3" key="1">
    <citation type="submission" date="2019-06" db="EMBL/GenBank/DDBJ databases">
        <title>Sequencing the genomes of 1000 actinobacteria strains.</title>
        <authorList>
            <person name="Klenk H.-P."/>
        </authorList>
    </citation>
    <scope>NUCLEOTIDE SEQUENCE [LARGE SCALE GENOMIC DNA]</scope>
    <source>
        <strain evidence="2 3">DSM 45928</strain>
    </source>
</reference>
<dbReference type="InParanoid" id="A0A543ATJ8"/>
<dbReference type="GO" id="GO:0003824">
    <property type="term" value="F:catalytic activity"/>
    <property type="evidence" value="ECO:0007669"/>
    <property type="project" value="InterPro"/>
</dbReference>
<name>A0A543ATJ8_9ACTN</name>
<dbReference type="InterPro" id="IPR036928">
    <property type="entry name" value="AS_sf"/>
</dbReference>
<dbReference type="InterPro" id="IPR020556">
    <property type="entry name" value="Amidase_CS"/>
</dbReference>
<accession>A0A543ATJ8</accession>
<dbReference type="Proteomes" id="UP000317043">
    <property type="component" value="Unassembled WGS sequence"/>
</dbReference>
<gene>
    <name evidence="2" type="ORF">FB566_1414</name>
</gene>
<dbReference type="InterPro" id="IPR023631">
    <property type="entry name" value="Amidase_dom"/>
</dbReference>
<dbReference type="InterPro" id="IPR000120">
    <property type="entry name" value="Amidase"/>
</dbReference>
<dbReference type="AlphaFoldDB" id="A0A543ATJ8"/>
<dbReference type="EMBL" id="VFOW01000001">
    <property type="protein sequence ID" value="TQL75898.1"/>
    <property type="molecule type" value="Genomic_DNA"/>
</dbReference>
<dbReference type="OrthoDB" id="9811471at2"/>
<protein>
    <submittedName>
        <fullName evidence="2">Amidase</fullName>
    </submittedName>
</protein>
<dbReference type="Gene3D" id="3.90.1300.10">
    <property type="entry name" value="Amidase signature (AS) domain"/>
    <property type="match status" value="1"/>
</dbReference>
<dbReference type="PANTHER" id="PTHR11895">
    <property type="entry name" value="TRANSAMIDASE"/>
    <property type="match status" value="1"/>
</dbReference>
<organism evidence="2 3">
    <name type="scientific">Stackebrandtia endophytica</name>
    <dbReference type="NCBI Taxonomy" id="1496996"/>
    <lineage>
        <taxon>Bacteria</taxon>
        <taxon>Bacillati</taxon>
        <taxon>Actinomycetota</taxon>
        <taxon>Actinomycetes</taxon>
        <taxon>Glycomycetales</taxon>
        <taxon>Glycomycetaceae</taxon>
        <taxon>Stackebrandtia</taxon>
    </lineage>
</organism>
<dbReference type="SUPFAM" id="SSF75304">
    <property type="entry name" value="Amidase signature (AS) enzymes"/>
    <property type="match status" value="1"/>
</dbReference>